<dbReference type="HOGENOM" id="CLU_2802938_0_0_0"/>
<organism evidence="1 2">
    <name type="scientific">Aminobacterium colombiense (strain DSM 12261 / ALA-1)</name>
    <dbReference type="NCBI Taxonomy" id="572547"/>
    <lineage>
        <taxon>Bacteria</taxon>
        <taxon>Thermotogati</taxon>
        <taxon>Synergistota</taxon>
        <taxon>Synergistia</taxon>
        <taxon>Synergistales</taxon>
        <taxon>Aminobacteriaceae</taxon>
        <taxon>Aminobacterium</taxon>
    </lineage>
</organism>
<reference evidence="1 2" key="1">
    <citation type="journal article" date="2010" name="Stand. Genomic Sci.">
        <title>Complete genome sequence of Aminobacterium colombiense type strain (ALA-1).</title>
        <authorList>
            <person name="Chertkov O."/>
            <person name="Sikorski J."/>
            <person name="Brambilla E."/>
            <person name="Lapidus A."/>
            <person name="Copeland A."/>
            <person name="Glavina Del Rio T."/>
            <person name="Nolan M."/>
            <person name="Lucas S."/>
            <person name="Tice H."/>
            <person name="Cheng J.F."/>
            <person name="Han C."/>
            <person name="Detter J.C."/>
            <person name="Bruce D."/>
            <person name="Tapia R."/>
            <person name="Goodwin L."/>
            <person name="Pitluck S."/>
            <person name="Liolios K."/>
            <person name="Ivanova N."/>
            <person name="Mavromatis K."/>
            <person name="Ovchinnikova G."/>
            <person name="Pati A."/>
            <person name="Chen A."/>
            <person name="Palaniappan K."/>
            <person name="Land M."/>
            <person name="Hauser L."/>
            <person name="Chang Y.J."/>
            <person name="Jeffries C.D."/>
            <person name="Spring S."/>
            <person name="Rohde M."/>
            <person name="Goker M."/>
            <person name="Bristow J."/>
            <person name="Eisen J.A."/>
            <person name="Markowitz V."/>
            <person name="Hugenholtz P."/>
            <person name="Kyrpides N.C."/>
            <person name="Klenk H.P."/>
        </authorList>
    </citation>
    <scope>NUCLEOTIDE SEQUENCE [LARGE SCALE GENOMIC DNA]</scope>
    <source>
        <strain evidence="2">DSM 12261 / ALA-1</strain>
    </source>
</reference>
<gene>
    <name evidence="1" type="ordered locus">Amico_1126</name>
</gene>
<evidence type="ECO:0000313" key="2">
    <source>
        <dbReference type="Proteomes" id="UP000002366"/>
    </source>
</evidence>
<dbReference type="AlphaFoldDB" id="D5EFB8"/>
<dbReference type="OrthoDB" id="9986569at2"/>
<name>D5EFB8_AMICL</name>
<dbReference type="Proteomes" id="UP000002366">
    <property type="component" value="Chromosome"/>
</dbReference>
<dbReference type="EMBL" id="CP001997">
    <property type="protein sequence ID" value="ADE57250.1"/>
    <property type="molecule type" value="Genomic_DNA"/>
</dbReference>
<dbReference type="eggNOG" id="ENOG5033N1V">
    <property type="taxonomic scope" value="Bacteria"/>
</dbReference>
<sequence>MFAIWGIPEHKRVRIGVSNARISSIPFGAEIIALVEPCDVRLMRRWCERRAKRRWSIEKIRQACGGR</sequence>
<evidence type="ECO:0000313" key="1">
    <source>
        <dbReference type="EMBL" id="ADE57250.1"/>
    </source>
</evidence>
<accession>D5EFB8</accession>
<protein>
    <submittedName>
        <fullName evidence="1">Uncharacterized protein</fullName>
    </submittedName>
</protein>
<proteinExistence type="predicted"/>
<keyword evidence="2" id="KW-1185">Reference proteome</keyword>
<dbReference type="KEGG" id="aco:Amico_1126"/>